<sequence length="106" mass="12121">MTQRNDPQSWYVYILQCSDRSLYTGIAKDLEKRVAQHNSGTAAKYTRGRTPVELVFAEGVRCHGDALRREYQIKRMSLAQKRKIIEGSAFGNERCRSDNKPAVSQI</sequence>
<keyword evidence="4" id="KW-1185">Reference proteome</keyword>
<dbReference type="Pfam" id="PF01541">
    <property type="entry name" value="GIY-YIG"/>
    <property type="match status" value="1"/>
</dbReference>
<proteinExistence type="inferred from homology"/>
<gene>
    <name evidence="3" type="ORF">CODIS_28250</name>
</gene>
<dbReference type="PANTHER" id="PTHR34477:SF1">
    <property type="entry name" value="UPF0213 PROTEIN YHBQ"/>
    <property type="match status" value="1"/>
</dbReference>
<evidence type="ECO:0000313" key="3">
    <source>
        <dbReference type="EMBL" id="ODJ86870.1"/>
    </source>
</evidence>
<dbReference type="PROSITE" id="PS50164">
    <property type="entry name" value="GIY_YIG"/>
    <property type="match status" value="1"/>
</dbReference>
<protein>
    <submittedName>
        <fullName evidence="3">GIY-YIG nuclease superfamily protein</fullName>
    </submittedName>
</protein>
<evidence type="ECO:0000259" key="2">
    <source>
        <dbReference type="PROSITE" id="PS50164"/>
    </source>
</evidence>
<accession>A0A7Z0VK14</accession>
<dbReference type="RefSeq" id="WP_083220766.1">
    <property type="nucleotide sequence ID" value="NZ_MARB01000016.1"/>
</dbReference>
<dbReference type="InterPro" id="IPR050190">
    <property type="entry name" value="UPF0213_domain"/>
</dbReference>
<comment type="similarity">
    <text evidence="1">Belongs to the UPF0213 family.</text>
</comment>
<dbReference type="SMART" id="SM00465">
    <property type="entry name" value="GIYc"/>
    <property type="match status" value="1"/>
</dbReference>
<organism evidence="3 4">
    <name type="scientific">Candidatus Thiodiazotropha endolucinida</name>
    <dbReference type="NCBI Taxonomy" id="1655433"/>
    <lineage>
        <taxon>Bacteria</taxon>
        <taxon>Pseudomonadati</taxon>
        <taxon>Pseudomonadota</taxon>
        <taxon>Gammaproteobacteria</taxon>
        <taxon>Chromatiales</taxon>
        <taxon>Sedimenticolaceae</taxon>
        <taxon>Candidatus Thiodiazotropha</taxon>
    </lineage>
</organism>
<dbReference type="PANTHER" id="PTHR34477">
    <property type="entry name" value="UPF0213 PROTEIN YHBQ"/>
    <property type="match status" value="1"/>
</dbReference>
<evidence type="ECO:0000256" key="1">
    <source>
        <dbReference type="ARBA" id="ARBA00007435"/>
    </source>
</evidence>
<dbReference type="Gene3D" id="3.40.1440.10">
    <property type="entry name" value="GIY-YIG endonuclease"/>
    <property type="match status" value="1"/>
</dbReference>
<dbReference type="SUPFAM" id="SSF82771">
    <property type="entry name" value="GIY-YIG endonuclease"/>
    <property type="match status" value="1"/>
</dbReference>
<evidence type="ECO:0000313" key="4">
    <source>
        <dbReference type="Proteomes" id="UP000094769"/>
    </source>
</evidence>
<dbReference type="InterPro" id="IPR035901">
    <property type="entry name" value="GIY-YIG_endonuc_sf"/>
</dbReference>
<dbReference type="EMBL" id="MARB01000016">
    <property type="protein sequence ID" value="ODJ86870.1"/>
    <property type="molecule type" value="Genomic_DNA"/>
</dbReference>
<dbReference type="CDD" id="cd10456">
    <property type="entry name" value="GIY-YIG_UPF0213"/>
    <property type="match status" value="1"/>
</dbReference>
<dbReference type="Proteomes" id="UP000094769">
    <property type="component" value="Unassembled WGS sequence"/>
</dbReference>
<dbReference type="OrthoDB" id="9797095at2"/>
<name>A0A7Z0VK14_9GAMM</name>
<feature type="domain" description="GIY-YIG" evidence="2">
    <location>
        <begin position="8"/>
        <end position="85"/>
    </location>
</feature>
<reference evidence="3 4" key="1">
    <citation type="submission" date="2016-06" db="EMBL/GenBank/DDBJ databases">
        <title>Genome sequence of endosymbiont of Candidatus Endolucinida thiodiazotropha.</title>
        <authorList>
            <person name="Poehlein A."/>
            <person name="Koenig S."/>
            <person name="Heiden S.E."/>
            <person name="Thuermer A."/>
            <person name="Voget S."/>
            <person name="Daniel R."/>
            <person name="Markert S."/>
            <person name="Gros O."/>
            <person name="Schweder T."/>
        </authorList>
    </citation>
    <scope>NUCLEOTIDE SEQUENCE [LARGE SCALE GENOMIC DNA]</scope>
    <source>
        <strain evidence="3 4">COS</strain>
    </source>
</reference>
<dbReference type="AlphaFoldDB" id="A0A7Z0VK14"/>
<dbReference type="InterPro" id="IPR000305">
    <property type="entry name" value="GIY-YIG_endonuc"/>
</dbReference>
<comment type="caution">
    <text evidence="3">The sequence shown here is derived from an EMBL/GenBank/DDBJ whole genome shotgun (WGS) entry which is preliminary data.</text>
</comment>